<feature type="transmembrane region" description="Helical" evidence="2">
    <location>
        <begin position="126"/>
        <end position="146"/>
    </location>
</feature>
<evidence type="ECO:0000256" key="1">
    <source>
        <dbReference type="SAM" id="MobiDB-lite"/>
    </source>
</evidence>
<sequence>MSDVDPRTPSAADEARPRPQYGEYATPEEQRARIRRPEVTEALEAGVAPQPEHAPEPRAAAKPGPMPAPTTRGGQVDRIVTFGLLIYGLFSVVTTIIQLLNFPEYANNFARVFQVDATFTNLTAGYLWGAAAAAVTGIGWLLTAMFTWRSMRRGRISFWIPIVGALVSTVIAAVLSLIGMASDPQFLTAVMGTVSN</sequence>
<dbReference type="RefSeq" id="WP_056230046.1">
    <property type="nucleotide sequence ID" value="NZ_FNJN01000008.1"/>
</dbReference>
<evidence type="ECO:0000313" key="4">
    <source>
        <dbReference type="Proteomes" id="UP000186456"/>
    </source>
</evidence>
<feature type="region of interest" description="Disordered" evidence="1">
    <location>
        <begin position="1"/>
        <end position="72"/>
    </location>
</feature>
<keyword evidence="2" id="KW-0472">Membrane</keyword>
<dbReference type="AlphaFoldDB" id="A0A1H0S992"/>
<feature type="transmembrane region" description="Helical" evidence="2">
    <location>
        <begin position="158"/>
        <end position="181"/>
    </location>
</feature>
<keyword evidence="2" id="KW-0812">Transmembrane</keyword>
<gene>
    <name evidence="3" type="ORF">SAMN04487788_3299</name>
</gene>
<reference evidence="3 4" key="1">
    <citation type="submission" date="2016-10" db="EMBL/GenBank/DDBJ databases">
        <authorList>
            <person name="de Groot N.N."/>
        </authorList>
    </citation>
    <scope>NUCLEOTIDE SEQUENCE [LARGE SCALE GENOMIC DNA]</scope>
    <source>
        <strain evidence="3 4">StLB037</strain>
    </source>
</reference>
<dbReference type="InterPro" id="IPR046231">
    <property type="entry name" value="DUF6264"/>
</dbReference>
<organism evidence="3 4">
    <name type="scientific">Microbacterium testaceum (strain StLB037)</name>
    <dbReference type="NCBI Taxonomy" id="979556"/>
    <lineage>
        <taxon>Bacteria</taxon>
        <taxon>Bacillati</taxon>
        <taxon>Actinomycetota</taxon>
        <taxon>Actinomycetes</taxon>
        <taxon>Micrococcales</taxon>
        <taxon>Microbacteriaceae</taxon>
        <taxon>Microbacterium</taxon>
    </lineage>
</organism>
<dbReference type="EMBL" id="FNJN01000008">
    <property type="protein sequence ID" value="SDP38324.1"/>
    <property type="molecule type" value="Genomic_DNA"/>
</dbReference>
<name>A0A1H0S992_MICTS</name>
<accession>A0A1H0S992</accession>
<dbReference type="Proteomes" id="UP000186456">
    <property type="component" value="Unassembled WGS sequence"/>
</dbReference>
<dbReference type="Pfam" id="PF19779">
    <property type="entry name" value="DUF6264"/>
    <property type="match status" value="1"/>
</dbReference>
<feature type="transmembrane region" description="Helical" evidence="2">
    <location>
        <begin position="79"/>
        <end position="100"/>
    </location>
</feature>
<keyword evidence="2" id="KW-1133">Transmembrane helix</keyword>
<evidence type="ECO:0000256" key="2">
    <source>
        <dbReference type="SAM" id="Phobius"/>
    </source>
</evidence>
<protein>
    <submittedName>
        <fullName evidence="3">Uncharacterized protein</fullName>
    </submittedName>
</protein>
<proteinExistence type="predicted"/>
<feature type="compositionally biased region" description="Basic and acidic residues" evidence="1">
    <location>
        <begin position="28"/>
        <end position="39"/>
    </location>
</feature>
<evidence type="ECO:0000313" key="3">
    <source>
        <dbReference type="EMBL" id="SDP38324.1"/>
    </source>
</evidence>